<evidence type="ECO:0000259" key="8">
    <source>
        <dbReference type="Pfam" id="PF12340"/>
    </source>
</evidence>
<keyword evidence="6" id="KW-0788">Thiol protease</keyword>
<dbReference type="PANTHER" id="PTHR13367">
    <property type="entry name" value="UBIQUITIN THIOESTERASE"/>
    <property type="match status" value="1"/>
</dbReference>
<feature type="compositionally biased region" description="Acidic residues" evidence="7">
    <location>
        <begin position="3093"/>
        <end position="3111"/>
    </location>
</feature>
<keyword evidence="12" id="KW-1185">Reference proteome</keyword>
<accession>A0A6A6ANZ6</accession>
<evidence type="ECO:0000256" key="5">
    <source>
        <dbReference type="ARBA" id="ARBA00022801"/>
    </source>
</evidence>
<dbReference type="Pfam" id="PF20255">
    <property type="entry name" value="DUF6606"/>
    <property type="match status" value="1"/>
</dbReference>
<proteinExistence type="predicted"/>
<feature type="domain" description="DUF3638" evidence="8">
    <location>
        <begin position="1961"/>
        <end position="2181"/>
    </location>
</feature>
<organism evidence="11 12">
    <name type="scientific">Dothidotthia symphoricarpi CBS 119687</name>
    <dbReference type="NCBI Taxonomy" id="1392245"/>
    <lineage>
        <taxon>Eukaryota</taxon>
        <taxon>Fungi</taxon>
        <taxon>Dikarya</taxon>
        <taxon>Ascomycota</taxon>
        <taxon>Pezizomycotina</taxon>
        <taxon>Dothideomycetes</taxon>
        <taxon>Pleosporomycetidae</taxon>
        <taxon>Pleosporales</taxon>
        <taxon>Dothidotthiaceae</taxon>
        <taxon>Dothidotthia</taxon>
    </lineage>
</organism>
<feature type="region of interest" description="Disordered" evidence="7">
    <location>
        <begin position="3065"/>
        <end position="3127"/>
    </location>
</feature>
<evidence type="ECO:0000313" key="12">
    <source>
        <dbReference type="Proteomes" id="UP000799771"/>
    </source>
</evidence>
<keyword evidence="4" id="KW-0833">Ubl conjugation pathway</keyword>
<name>A0A6A6ANZ6_9PLEO</name>
<dbReference type="PANTHER" id="PTHR13367:SF32">
    <property type="entry name" value="DUF6606 DOMAIN-CONTAINING PROTEIN"/>
    <property type="match status" value="1"/>
</dbReference>
<dbReference type="EC" id="3.4.19.12" evidence="2"/>
<dbReference type="InterPro" id="IPR051346">
    <property type="entry name" value="OTU_Deubiquitinase"/>
</dbReference>
<feature type="compositionally biased region" description="Basic and acidic residues" evidence="7">
    <location>
        <begin position="3080"/>
        <end position="3092"/>
    </location>
</feature>
<evidence type="ECO:0000256" key="4">
    <source>
        <dbReference type="ARBA" id="ARBA00022786"/>
    </source>
</evidence>
<keyword evidence="3" id="KW-0645">Protease</keyword>
<dbReference type="RefSeq" id="XP_033528109.1">
    <property type="nucleotide sequence ID" value="XM_033665425.1"/>
</dbReference>
<dbReference type="Pfam" id="PF12359">
    <property type="entry name" value="DUF3645"/>
    <property type="match status" value="1"/>
</dbReference>
<evidence type="ECO:0000256" key="7">
    <source>
        <dbReference type="SAM" id="MobiDB-lite"/>
    </source>
</evidence>
<dbReference type="Proteomes" id="UP000799771">
    <property type="component" value="Unassembled WGS sequence"/>
</dbReference>
<dbReference type="GO" id="GO:0006508">
    <property type="term" value="P:proteolysis"/>
    <property type="evidence" value="ECO:0007669"/>
    <property type="project" value="UniProtKB-KW"/>
</dbReference>
<evidence type="ECO:0000313" key="11">
    <source>
        <dbReference type="EMBL" id="KAF2133722.1"/>
    </source>
</evidence>
<feature type="domain" description="DUF3645" evidence="9">
    <location>
        <begin position="2300"/>
        <end position="2332"/>
    </location>
</feature>
<evidence type="ECO:0000256" key="6">
    <source>
        <dbReference type="ARBA" id="ARBA00022807"/>
    </source>
</evidence>
<dbReference type="InterPro" id="IPR046541">
    <property type="entry name" value="DUF6606"/>
</dbReference>
<dbReference type="OrthoDB" id="3182339at2759"/>
<comment type="catalytic activity">
    <reaction evidence="1">
        <text>Thiol-dependent hydrolysis of ester, thioester, amide, peptide and isopeptide bonds formed by the C-terminal Gly of ubiquitin (a 76-residue protein attached to proteins as an intracellular targeting signal).</text>
        <dbReference type="EC" id="3.4.19.12"/>
    </reaction>
</comment>
<dbReference type="EMBL" id="ML977498">
    <property type="protein sequence ID" value="KAF2133722.1"/>
    <property type="molecule type" value="Genomic_DNA"/>
</dbReference>
<evidence type="ECO:0000256" key="1">
    <source>
        <dbReference type="ARBA" id="ARBA00000707"/>
    </source>
</evidence>
<dbReference type="GO" id="GO:0004843">
    <property type="term" value="F:cysteine-type deubiquitinase activity"/>
    <property type="evidence" value="ECO:0007669"/>
    <property type="project" value="UniProtKB-EC"/>
</dbReference>
<evidence type="ECO:0000256" key="2">
    <source>
        <dbReference type="ARBA" id="ARBA00012759"/>
    </source>
</evidence>
<evidence type="ECO:0000256" key="3">
    <source>
        <dbReference type="ARBA" id="ARBA00022670"/>
    </source>
</evidence>
<gene>
    <name evidence="11" type="ORF">P153DRAFT_330168</name>
</gene>
<dbReference type="Pfam" id="PF12340">
    <property type="entry name" value="DUF3638"/>
    <property type="match status" value="1"/>
</dbReference>
<dbReference type="InterPro" id="IPR022099">
    <property type="entry name" value="DUF3638"/>
</dbReference>
<dbReference type="GeneID" id="54405857"/>
<evidence type="ECO:0000259" key="9">
    <source>
        <dbReference type="Pfam" id="PF12359"/>
    </source>
</evidence>
<reference evidence="11" key="1">
    <citation type="journal article" date="2020" name="Stud. Mycol.">
        <title>101 Dothideomycetes genomes: a test case for predicting lifestyles and emergence of pathogens.</title>
        <authorList>
            <person name="Haridas S."/>
            <person name="Albert R."/>
            <person name="Binder M."/>
            <person name="Bloem J."/>
            <person name="Labutti K."/>
            <person name="Salamov A."/>
            <person name="Andreopoulos B."/>
            <person name="Baker S."/>
            <person name="Barry K."/>
            <person name="Bills G."/>
            <person name="Bluhm B."/>
            <person name="Cannon C."/>
            <person name="Castanera R."/>
            <person name="Culley D."/>
            <person name="Daum C."/>
            <person name="Ezra D."/>
            <person name="Gonzalez J."/>
            <person name="Henrissat B."/>
            <person name="Kuo A."/>
            <person name="Liang C."/>
            <person name="Lipzen A."/>
            <person name="Lutzoni F."/>
            <person name="Magnuson J."/>
            <person name="Mondo S."/>
            <person name="Nolan M."/>
            <person name="Ohm R."/>
            <person name="Pangilinan J."/>
            <person name="Park H.-J."/>
            <person name="Ramirez L."/>
            <person name="Alfaro M."/>
            <person name="Sun H."/>
            <person name="Tritt A."/>
            <person name="Yoshinaga Y."/>
            <person name="Zwiers L.-H."/>
            <person name="Turgeon B."/>
            <person name="Goodwin S."/>
            <person name="Spatafora J."/>
            <person name="Crous P."/>
            <person name="Grigoriev I."/>
        </authorList>
    </citation>
    <scope>NUCLEOTIDE SEQUENCE</scope>
    <source>
        <strain evidence="11">CBS 119687</strain>
    </source>
</reference>
<feature type="domain" description="DUF6606" evidence="10">
    <location>
        <begin position="32"/>
        <end position="244"/>
    </location>
</feature>
<keyword evidence="5" id="KW-0378">Hydrolase</keyword>
<sequence length="3127" mass="356394">MLPLYHHVVLPRDVPGREDKNLYQTETELALNVDGKIDKHLLIKELQQLSAKQALILHVTEQNAALMVYRQSNGDGRHSVVFEVFETSATCEKVLACEGALQWDFPGQAVSIPYRTFSDEDFQQSLAAFLEQASLESVTRFSAVTYKACAPLPEIRDTPNPTLITNFFMTILEASGVIYSPPLLRKRIRDTVSFNKAYKPWRRSPFYLVLRVAMQRHLYTLLGAEKGRQIFKIVMCVFLSKLLDDTLGFIPDEASHFFRQKLGRRLAKLEMDRGKGSKVLKQTHDHVFRFIRPVMEKSLLTATRFLESRWDAYKKRTSRIVRPIQQYASTHDLTLQLPLSGQTFVRSMHLRSSTAQSEIRSPDELLSQYENTIAIKPFAVVFCQFMPLYQYEEEVTNSLRMADERGDMGSSIHLARTINTYISTVKDTYADYPELRSCQLLSLMELWVALDQHTVACFPLLREYHPGFEASMLDVLQLSKLDEVRRLQDVQLYIAGRCGGWSGQGSKTVFDTPAEDSYAVRYYDEPNQAEEFQELRRLIEEEANQLIDVKEEEWEEKSQIHDAMINEMAGLSCLYVMESDENGFLRQVHKTPCRKHTLKWKARQITIDIFEYPLPKSEPAVKAVIFELICPKAFALYRDATWCIMSSFAYPQKEPEVDTYLLRNYSGLCDYANRQETRVSLGSSTKSHLDSHYATSGFPLPMRDVCRPFGMKMDYYDTSGQTWISRDGNPSFAHLFPLKLPKASPYHAFTHIGEKWPSSNRILATQTKCPPDLSAHEYMAWQGLLLGTYSRWPCLLRELGSTNLNFSTDSTWAVVSKLVLEVGPATSEDTLRDTHAVFHERSFCERLLEQIDHRLEAVRRNWREPVQMDILISMLLKVRLFTSNMDMREVASSLLLTARAITQSWVEALRSAENSVFIIWAPLLCKRTFYPDLDDCYHVPSEDLESFIIASIVLQNNLVGKFDDLPYNLRNAILQDLRYTYEHSGLLHQCIGADSQVLVKALKAFWSVPAECMDAPTISQVDLQPWWTCLTLSAKYMQHRILYNCLNGVLLINGQQLGILPSEYRRDPIIEELFGTQDLPVYPSSLPGMSLLINRPMPCGHWVHLGFRADKLVIRAEYRDIILELISRNAFGNERQFDLPVPLSMGCFHWLNLKTGVLEIRPQDPWKSKLSNWRLDLNTRQATRNNGSTLVDPNSELAKRIAQNFHQFEYPYHITVYQPMRGNLRVELKRLDLDFVVTNHGLLLCPQLGAIIAESRLQDFGTWYGLRSKLVVRSIKDASQLHVLLPFGEPVRERDGQHVSIVIKNNGGYWKFGVNNLLGRIDCSAEPVLLYHKAMWHASTAHFLPDRLTGRTGVEEALHYLKSGTYQPWTPLAKSACDVLSSIADLSPHRAYYPKTMAAMETVQWNPNLTTFMQDDRYKNACEAIFERNEDLRSFVLHGSHEPPPRAPREEHLEYRALTRIYANSSGCDQAYQSRDRRLENEERSNVAEMARTLSEWSSQVADPAQLASLLQKSPVIGGYVRMFDKIQITDIIDTDLGIDWGALAMTALECSKPDRFQLMFLFCLLVFSPCANVELVRVLVSFAVLDDLKQLELPKAAAYSHFQPNEVLEVETLERLISGFKKAFEDDNTHDGVHGQLVLRRLNHEKAATRSCKLFAESIRAQWPCRELNIYRLAIVDDVFLDRDEALLAVLPEWDRLVNNFEFSQHIEDVQLVLHRHCKGRLTSTIVLKTSSDLLQTELYPLRKRGGEVPTMQELLRKDLSVHVSHKKELSRQAVPPIVLTNLTNGVRAMTTLNTTPGASRKFLHINELRRIVANYKNSSSLVQKRYGDELEQSIKALLDHLSKPAVVREPFNPTKLSNELYAANDSFRAKLHHIASALQEGDSRAKWLKLAGMWPRITPTTLLTELRSTSGTVFGQGTRETLVSFGVAVTTYQRLLRIQDAIQRERRQQIRDESDNIGHQNWSPLKHVDWLVLEIDSNIMLRSEQVEVALATISPQSGQNSVVQMLMGAGKTSCILPMVALKLADKNLFRIVVPRPLLLQSAQIMQTKLGGLLNREVIHIPFSRKTPTGRDLMSKYCQLHTHTQKYGGIMLALPEHILSFKLSGLQRLCDGKPDEAAMMIKAQGWLDRHARDVLDECDVSLAIRTQLIYPSGTQQTVDGHPLRWQTTQALLHLVVSYLPGLAVKFPSSIEIVWRFGFPLIYLLRKDVEEYVVAQIVQAISKGQTTILPVADLPVSSQQDIQTFISSPSVSPEVTSRVVDVFTDSRHLMDVVYHLRGLFVHRILLSTLKKRWNVQYGLHPSRDPIAVPYQAKGIASPTAEWGHPDVAIILTCLSFYYEGLTMAQFKQAFEQLVKSDEPSIEYEKWVVGNVPEALRDYNAINVEDSNQLRELHQYIRHNVYLLDFFLNTFVFPLHAKQFSKKLSASGSDLVLFEPTRSSNCRTTGFSGTNDSRHQLPMTIKQNDLPQLAHTNAEVLAYLLEERNRHYVYMVDSRRKRLTEDGLLRKLQNPLGLAQNPSNRIRILLDAGAQVLEMDNCSLAKAWLKIDHEAAAAVYFDSDHRPRVIYGKGKGTDIPLVASPFADNLDECLVYIDENHCRGTDLRLPANARAGLTLGPNLTKDALAQAAMRLRLLGTTQSVTFFSPPEVHQSILDVRMAAKDAPITAVCSRDVVRWLLEQTCNAIEQLEPLYFTQGINFLQREQAKLNHPDFLDDEYSREAYLSIIRSKELQSLKQLYEPKHQQRGPAIKSSAFAPSLRKHVTEMLNRRKGFQDRGFAIHSSALEEVEQEREIEFETECVRETQPPVYFKALKTGKLHPDVQIFATIGRLAASSDAYEPMFCTLQKTALGIKHGNITATNVTPGLYVSAQFNRTISTNESNDAFLRPCQWILWSRAVEIGLLVSPEEANLLIPILRGIRRPVCHLITYAAPITRRMLHFNKLDYYAIPPLPTSFKIPIWLTVVLGIFAGRLYFDWDEYEETMAYLGIRTGDSGNDEESQGTQHEAFAEEPLAFLHDWLAIRRKGQDFEHTPMGFITTGKPLSADHPFFSTAEDKSELESKFSMAAHTTQITEEDEESDDDEDHGKEHLFQHNGDDDGGMDMHDDEDDYDDEENIFFAGGAYVEGDVGRQ</sequence>
<evidence type="ECO:0000259" key="10">
    <source>
        <dbReference type="Pfam" id="PF20255"/>
    </source>
</evidence>
<protein>
    <recommendedName>
        <fullName evidence="2">ubiquitinyl hydrolase 1</fullName>
        <ecNumber evidence="2">3.4.19.12</ecNumber>
    </recommendedName>
</protein>
<dbReference type="InterPro" id="IPR022105">
    <property type="entry name" value="DUF3645"/>
</dbReference>
<feature type="compositionally biased region" description="Acidic residues" evidence="7">
    <location>
        <begin position="3069"/>
        <end position="3079"/>
    </location>
</feature>